<reference evidence="2 3" key="1">
    <citation type="submission" date="2021-03" db="EMBL/GenBank/DDBJ databases">
        <title>novel species isolated from a fishpond in China.</title>
        <authorList>
            <person name="Lu H."/>
            <person name="Cai Z."/>
        </authorList>
    </citation>
    <scope>NUCLEOTIDE SEQUENCE [LARGE SCALE GENOMIC DNA]</scope>
    <source>
        <strain evidence="2 3">H41</strain>
    </source>
</reference>
<protein>
    <submittedName>
        <fullName evidence="2">Glycosyltransferase</fullName>
    </submittedName>
</protein>
<gene>
    <name evidence="2" type="ORF">J0A68_21015</name>
</gene>
<evidence type="ECO:0000259" key="1">
    <source>
        <dbReference type="Pfam" id="PF00534"/>
    </source>
</evidence>
<dbReference type="Gene3D" id="3.40.50.2000">
    <property type="entry name" value="Glycogen Phosphorylase B"/>
    <property type="match status" value="2"/>
</dbReference>
<dbReference type="Proteomes" id="UP000664317">
    <property type="component" value="Unassembled WGS sequence"/>
</dbReference>
<dbReference type="PANTHER" id="PTHR45947">
    <property type="entry name" value="SULFOQUINOVOSYL TRANSFERASE SQD2"/>
    <property type="match status" value="1"/>
</dbReference>
<sequence>MLILRVIVTMNPSYGGPCQGIRNSIPALSRFGIDNEVVCFDEDDVDYGIEDSFLIHRIGRGVGPYSFNSRLESWSAKNLGRFDIVIVHGLWLHTSFGMYKAWSKFKRHRTKFPSLYIMPHGMLDPYFQKSKDRRFKAIRNSIFWHLFEKRVINGVDGVLFTCEMELELAKQAFFGYNPKKAVNIGYGIQRPPAFNAQMDGEFRAISGLKEDDRYFLFLSRIHEKKGIDLLVKAYMNLTDSGMFSSLPKLVIAGPLLGRYAELMQKIASHQNNIVFTGMLQGNAKWGALYSAESFILPSHQENFGIAVVESLACGTPVLITNKINIWKEIDEGKGGLIEQDDAEGVRNLLVRWIELQDKERSEYRKSARKTYEEYFTVESAASQFCKRLEIDAHTS</sequence>
<dbReference type="Pfam" id="PF00534">
    <property type="entry name" value="Glycos_transf_1"/>
    <property type="match status" value="1"/>
</dbReference>
<name>A0ABS3C9G4_9BACT</name>
<organism evidence="2 3">
    <name type="scientific">Algoriphagus oliviformis</name>
    <dbReference type="NCBI Taxonomy" id="2811231"/>
    <lineage>
        <taxon>Bacteria</taxon>
        <taxon>Pseudomonadati</taxon>
        <taxon>Bacteroidota</taxon>
        <taxon>Cytophagia</taxon>
        <taxon>Cytophagales</taxon>
        <taxon>Cyclobacteriaceae</taxon>
        <taxon>Algoriphagus</taxon>
    </lineage>
</organism>
<dbReference type="SUPFAM" id="SSF53756">
    <property type="entry name" value="UDP-Glycosyltransferase/glycogen phosphorylase"/>
    <property type="match status" value="1"/>
</dbReference>
<dbReference type="PANTHER" id="PTHR45947:SF13">
    <property type="entry name" value="TRANSFERASE"/>
    <property type="match status" value="1"/>
</dbReference>
<dbReference type="EMBL" id="JAFKCT010000013">
    <property type="protein sequence ID" value="MBN7813450.1"/>
    <property type="molecule type" value="Genomic_DNA"/>
</dbReference>
<dbReference type="InterPro" id="IPR001296">
    <property type="entry name" value="Glyco_trans_1"/>
</dbReference>
<dbReference type="InterPro" id="IPR050194">
    <property type="entry name" value="Glycosyltransferase_grp1"/>
</dbReference>
<evidence type="ECO:0000313" key="3">
    <source>
        <dbReference type="Proteomes" id="UP000664317"/>
    </source>
</evidence>
<keyword evidence="3" id="KW-1185">Reference proteome</keyword>
<proteinExistence type="predicted"/>
<accession>A0ABS3C9G4</accession>
<feature type="domain" description="Glycosyl transferase family 1" evidence="1">
    <location>
        <begin position="201"/>
        <end position="369"/>
    </location>
</feature>
<comment type="caution">
    <text evidence="2">The sequence shown here is derived from an EMBL/GenBank/DDBJ whole genome shotgun (WGS) entry which is preliminary data.</text>
</comment>
<evidence type="ECO:0000313" key="2">
    <source>
        <dbReference type="EMBL" id="MBN7813450.1"/>
    </source>
</evidence>